<evidence type="ECO:0000313" key="1">
    <source>
        <dbReference type="EMBL" id="KAJ2897122.1"/>
    </source>
</evidence>
<sequence length="133" mass="13000">MKSFAAISAFVAVAVAASSAAPQPAATQPAVPTPVLNSAQAAALATLSAAQASLNAANSQMIANNQASQLAAIESQSHAIHSHTHSGSEDLGELDSGVDGEDSSVGEHSKDSAASSVAGSMLALALMAGVVMF</sequence>
<evidence type="ECO:0000313" key="2">
    <source>
        <dbReference type="Proteomes" id="UP001139981"/>
    </source>
</evidence>
<proteinExistence type="predicted"/>
<dbReference type="EMBL" id="JANBVB010000143">
    <property type="protein sequence ID" value="KAJ2897122.1"/>
    <property type="molecule type" value="Genomic_DNA"/>
</dbReference>
<gene>
    <name evidence="1" type="ORF">IWW38_001822</name>
</gene>
<dbReference type="Proteomes" id="UP001139981">
    <property type="component" value="Unassembled WGS sequence"/>
</dbReference>
<comment type="caution">
    <text evidence="1">The sequence shown here is derived from an EMBL/GenBank/DDBJ whole genome shotgun (WGS) entry which is preliminary data.</text>
</comment>
<reference evidence="1" key="1">
    <citation type="submission" date="2022-07" db="EMBL/GenBank/DDBJ databases">
        <title>Phylogenomic reconstructions and comparative analyses of Kickxellomycotina fungi.</title>
        <authorList>
            <person name="Reynolds N.K."/>
            <person name="Stajich J.E."/>
            <person name="Barry K."/>
            <person name="Grigoriev I.V."/>
            <person name="Crous P."/>
            <person name="Smith M.E."/>
        </authorList>
    </citation>
    <scope>NUCLEOTIDE SEQUENCE</scope>
    <source>
        <strain evidence="1">CBS 190363</strain>
    </source>
</reference>
<protein>
    <submittedName>
        <fullName evidence="1">Uncharacterized protein</fullName>
    </submittedName>
</protein>
<organism evidence="1 2">
    <name type="scientific">Coemansia aciculifera</name>
    <dbReference type="NCBI Taxonomy" id="417176"/>
    <lineage>
        <taxon>Eukaryota</taxon>
        <taxon>Fungi</taxon>
        <taxon>Fungi incertae sedis</taxon>
        <taxon>Zoopagomycota</taxon>
        <taxon>Kickxellomycotina</taxon>
        <taxon>Kickxellomycetes</taxon>
        <taxon>Kickxellales</taxon>
        <taxon>Kickxellaceae</taxon>
        <taxon>Coemansia</taxon>
    </lineage>
</organism>
<name>A0ACC1M641_9FUNG</name>
<keyword evidence="2" id="KW-1185">Reference proteome</keyword>
<accession>A0ACC1M641</accession>